<dbReference type="OrthoDB" id="5373140at2"/>
<comment type="caution">
    <text evidence="3">The sequence shown here is derived from an EMBL/GenBank/DDBJ whole genome shotgun (WGS) entry which is preliminary data.</text>
</comment>
<accession>A0A3D8I2W3</accession>
<keyword evidence="2" id="KW-0472">Membrane</keyword>
<feature type="transmembrane region" description="Helical" evidence="2">
    <location>
        <begin position="46"/>
        <end position="64"/>
    </location>
</feature>
<evidence type="ECO:0000256" key="2">
    <source>
        <dbReference type="SAM" id="Phobius"/>
    </source>
</evidence>
<protein>
    <recommendedName>
        <fullName evidence="5">Septum formation initiator</fullName>
    </recommendedName>
</protein>
<evidence type="ECO:0000313" key="3">
    <source>
        <dbReference type="EMBL" id="RDU59316.1"/>
    </source>
</evidence>
<dbReference type="EMBL" id="NXLR01000014">
    <property type="protein sequence ID" value="RDU59316.1"/>
    <property type="molecule type" value="Genomic_DNA"/>
</dbReference>
<name>A0A3D8I2W3_9HELI</name>
<keyword evidence="4" id="KW-1185">Reference proteome</keyword>
<reference evidence="3 4" key="1">
    <citation type="submission" date="2018-04" db="EMBL/GenBank/DDBJ databases">
        <title>Novel Campyloabacter and Helicobacter Species and Strains.</title>
        <authorList>
            <person name="Mannion A.J."/>
            <person name="Shen Z."/>
            <person name="Fox J.G."/>
        </authorList>
    </citation>
    <scope>NUCLEOTIDE SEQUENCE [LARGE SCALE GENOMIC DNA]</scope>
    <source>
        <strain evidence="3 4">MIT 98-6070</strain>
    </source>
</reference>
<dbReference type="RefSeq" id="WP_104700560.1">
    <property type="nucleotide sequence ID" value="NZ_FZPP01000038.1"/>
</dbReference>
<evidence type="ECO:0000256" key="1">
    <source>
        <dbReference type="SAM" id="Coils"/>
    </source>
</evidence>
<proteinExistence type="predicted"/>
<evidence type="ECO:0000313" key="4">
    <source>
        <dbReference type="Proteomes" id="UP000256599"/>
    </source>
</evidence>
<gene>
    <name evidence="3" type="ORF">CQA63_07210</name>
</gene>
<dbReference type="Proteomes" id="UP000256599">
    <property type="component" value="Unassembled WGS sequence"/>
</dbReference>
<feature type="coiled-coil region" evidence="1">
    <location>
        <begin position="75"/>
        <end position="102"/>
    </location>
</feature>
<keyword evidence="1" id="KW-0175">Coiled coil</keyword>
<dbReference type="AlphaFoldDB" id="A0A3D8I2W3"/>
<keyword evidence="2" id="KW-0812">Transmembrane</keyword>
<evidence type="ECO:0008006" key="5">
    <source>
        <dbReference type="Google" id="ProtNLM"/>
    </source>
</evidence>
<sequence>MFEDDSLKNLILPKSRLSIEEKEEILSPQERSIESPDGLSLKELKIALYIMLLVLILCVPKVYLSNTIYYLSKDISTLQTQHDMLLEENKRLKHEIQELRYKILILNEF</sequence>
<organism evidence="3 4">
    <name type="scientific">Helicobacter marmotae</name>
    <dbReference type="NCBI Taxonomy" id="152490"/>
    <lineage>
        <taxon>Bacteria</taxon>
        <taxon>Pseudomonadati</taxon>
        <taxon>Campylobacterota</taxon>
        <taxon>Epsilonproteobacteria</taxon>
        <taxon>Campylobacterales</taxon>
        <taxon>Helicobacteraceae</taxon>
        <taxon>Helicobacter</taxon>
    </lineage>
</organism>
<keyword evidence="2" id="KW-1133">Transmembrane helix</keyword>